<keyword evidence="2 5" id="KW-0812">Transmembrane</keyword>
<accession>A0A0F6YIG6</accession>
<feature type="transmembrane region" description="Helical" evidence="5">
    <location>
        <begin position="169"/>
        <end position="189"/>
    </location>
</feature>
<name>A0A0F6YIG6_9BACT</name>
<dbReference type="Pfam" id="PF04116">
    <property type="entry name" value="FA_hydroxylase"/>
    <property type="match status" value="1"/>
</dbReference>
<dbReference type="RefSeq" id="WP_053232368.1">
    <property type="nucleotide sequence ID" value="NZ_CP011125.1"/>
</dbReference>
<reference evidence="7 8" key="1">
    <citation type="submission" date="2015-03" db="EMBL/GenBank/DDBJ databases">
        <title>Genome assembly of Sandaracinus amylolyticus DSM 53668.</title>
        <authorList>
            <person name="Sharma G."/>
            <person name="Subramanian S."/>
        </authorList>
    </citation>
    <scope>NUCLEOTIDE SEQUENCE [LARGE SCALE GENOMIC DNA]</scope>
    <source>
        <strain evidence="7 8">DSM 53668</strain>
    </source>
</reference>
<keyword evidence="4 5" id="KW-0472">Membrane</keyword>
<sequence length="257" mass="29247">MGETGGTTWMTVGISVGVSLVTFWGLGGLVHWWFYVHRRADAERWKVQPRRFLSRAMVRHAFALGSFNIVMGAVIGGLFASHVARGGWSTLYSDPLEHGVPWLLASAVATYFVIDAGLYYSHRALHGRWLFRHVHRWHHRYTAPVIFTTTAVHPIEFLVFQAFVMLPVVVVPVHWAVYLLVVAYTYLIGMIDHSGVIVRWPLPLHPGNQFHDDHHVFVHCNYGHHTQVFDRLHGTVRANDRRYADDELGEGARRGPA</sequence>
<organism evidence="7 8">
    <name type="scientific">Sandaracinus amylolyticus</name>
    <dbReference type="NCBI Taxonomy" id="927083"/>
    <lineage>
        <taxon>Bacteria</taxon>
        <taxon>Pseudomonadati</taxon>
        <taxon>Myxococcota</taxon>
        <taxon>Polyangia</taxon>
        <taxon>Polyangiales</taxon>
        <taxon>Sandaracinaceae</taxon>
        <taxon>Sandaracinus</taxon>
    </lineage>
</organism>
<dbReference type="GO" id="GO:0016491">
    <property type="term" value="F:oxidoreductase activity"/>
    <property type="evidence" value="ECO:0007669"/>
    <property type="project" value="InterPro"/>
</dbReference>
<keyword evidence="8" id="KW-1185">Reference proteome</keyword>
<dbReference type="GO" id="GO:0016020">
    <property type="term" value="C:membrane"/>
    <property type="evidence" value="ECO:0007669"/>
    <property type="project" value="UniProtKB-SubCell"/>
</dbReference>
<dbReference type="InterPro" id="IPR050307">
    <property type="entry name" value="Sterol_Desaturase_Related"/>
</dbReference>
<feature type="transmembrane region" description="Helical" evidence="5">
    <location>
        <begin position="57"/>
        <end position="80"/>
    </location>
</feature>
<evidence type="ECO:0000313" key="8">
    <source>
        <dbReference type="Proteomes" id="UP000034883"/>
    </source>
</evidence>
<feature type="domain" description="Fatty acid hydroxylase" evidence="6">
    <location>
        <begin position="108"/>
        <end position="235"/>
    </location>
</feature>
<dbReference type="PANTHER" id="PTHR11863">
    <property type="entry name" value="STEROL DESATURASE"/>
    <property type="match status" value="1"/>
</dbReference>
<evidence type="ECO:0000256" key="5">
    <source>
        <dbReference type="SAM" id="Phobius"/>
    </source>
</evidence>
<protein>
    <submittedName>
        <fullName evidence="7">Sterol desaturase family protein</fullName>
    </submittedName>
</protein>
<evidence type="ECO:0000313" key="7">
    <source>
        <dbReference type="EMBL" id="AKF05097.1"/>
    </source>
</evidence>
<feature type="transmembrane region" description="Helical" evidence="5">
    <location>
        <begin position="12"/>
        <end position="36"/>
    </location>
</feature>
<proteinExistence type="predicted"/>
<dbReference type="STRING" id="927083.DB32_002246"/>
<dbReference type="OrthoDB" id="5503069at2"/>
<feature type="transmembrane region" description="Helical" evidence="5">
    <location>
        <begin position="141"/>
        <end position="163"/>
    </location>
</feature>
<gene>
    <name evidence="7" type="ORF">DB32_002246</name>
</gene>
<dbReference type="GO" id="GO:0005506">
    <property type="term" value="F:iron ion binding"/>
    <property type="evidence" value="ECO:0007669"/>
    <property type="project" value="InterPro"/>
</dbReference>
<evidence type="ECO:0000259" key="6">
    <source>
        <dbReference type="Pfam" id="PF04116"/>
    </source>
</evidence>
<evidence type="ECO:0000256" key="1">
    <source>
        <dbReference type="ARBA" id="ARBA00004370"/>
    </source>
</evidence>
<dbReference type="KEGG" id="samy:DB32_002246"/>
<evidence type="ECO:0000256" key="3">
    <source>
        <dbReference type="ARBA" id="ARBA00022989"/>
    </source>
</evidence>
<dbReference type="InterPro" id="IPR006694">
    <property type="entry name" value="Fatty_acid_hydroxylase"/>
</dbReference>
<evidence type="ECO:0000256" key="2">
    <source>
        <dbReference type="ARBA" id="ARBA00022692"/>
    </source>
</evidence>
<evidence type="ECO:0000256" key="4">
    <source>
        <dbReference type="ARBA" id="ARBA00023136"/>
    </source>
</evidence>
<feature type="transmembrane region" description="Helical" evidence="5">
    <location>
        <begin position="100"/>
        <end position="120"/>
    </location>
</feature>
<dbReference type="Proteomes" id="UP000034883">
    <property type="component" value="Chromosome"/>
</dbReference>
<keyword evidence="3 5" id="KW-1133">Transmembrane helix</keyword>
<dbReference type="GO" id="GO:0008610">
    <property type="term" value="P:lipid biosynthetic process"/>
    <property type="evidence" value="ECO:0007669"/>
    <property type="project" value="InterPro"/>
</dbReference>
<dbReference type="AlphaFoldDB" id="A0A0F6YIG6"/>
<dbReference type="EMBL" id="CP011125">
    <property type="protein sequence ID" value="AKF05097.1"/>
    <property type="molecule type" value="Genomic_DNA"/>
</dbReference>
<comment type="subcellular location">
    <subcellularLocation>
        <location evidence="1">Membrane</location>
    </subcellularLocation>
</comment>